<dbReference type="Pfam" id="PF12775">
    <property type="entry name" value="AAA_7"/>
    <property type="match status" value="1"/>
</dbReference>
<dbReference type="Gene3D" id="1.20.920.30">
    <property type="match status" value="1"/>
</dbReference>
<dbReference type="FunFam" id="1.10.287.2620:FF:000002">
    <property type="entry name" value="Dynein heavy chain 2, axonemal"/>
    <property type="match status" value="1"/>
</dbReference>
<dbReference type="FunFam" id="1.20.58.1120:FF:000005">
    <property type="entry name" value="Dynein, axonemal, heavy chain 12"/>
    <property type="match status" value="1"/>
</dbReference>
<organism evidence="17 18">
    <name type="scientific">Elysia crispata</name>
    <name type="common">lettuce slug</name>
    <dbReference type="NCBI Taxonomy" id="231223"/>
    <lineage>
        <taxon>Eukaryota</taxon>
        <taxon>Metazoa</taxon>
        <taxon>Spiralia</taxon>
        <taxon>Lophotrochozoa</taxon>
        <taxon>Mollusca</taxon>
        <taxon>Gastropoda</taxon>
        <taxon>Heterobranchia</taxon>
        <taxon>Euthyneura</taxon>
        <taxon>Panpulmonata</taxon>
        <taxon>Sacoglossa</taxon>
        <taxon>Placobranchoidea</taxon>
        <taxon>Plakobranchidae</taxon>
        <taxon>Elysia</taxon>
    </lineage>
</organism>
<dbReference type="InterPro" id="IPR027417">
    <property type="entry name" value="P-loop_NTPase"/>
</dbReference>
<feature type="region of interest" description="Disordered" evidence="15">
    <location>
        <begin position="1"/>
        <end position="43"/>
    </location>
</feature>
<dbReference type="Proteomes" id="UP001283361">
    <property type="component" value="Unassembled WGS sequence"/>
</dbReference>
<dbReference type="Gene3D" id="3.40.50.300">
    <property type="entry name" value="P-loop containing nucleotide triphosphate hydrolases"/>
    <property type="match status" value="3"/>
</dbReference>
<dbReference type="FunFam" id="1.20.920.20:FF:000006">
    <property type="entry name" value="Dynein, axonemal, heavy chain 6"/>
    <property type="match status" value="1"/>
</dbReference>
<dbReference type="Gene3D" id="3.20.180.20">
    <property type="entry name" value="Dynein heavy chain, N-terminal domain 2"/>
    <property type="match status" value="1"/>
</dbReference>
<keyword evidence="8" id="KW-0243">Dynein</keyword>
<proteinExistence type="inferred from homology"/>
<evidence type="ECO:0000313" key="18">
    <source>
        <dbReference type="Proteomes" id="UP001283361"/>
    </source>
</evidence>
<dbReference type="Pfam" id="PF12774">
    <property type="entry name" value="AAA_6"/>
    <property type="match status" value="1"/>
</dbReference>
<evidence type="ECO:0000256" key="14">
    <source>
        <dbReference type="SAM" id="Coils"/>
    </source>
</evidence>
<evidence type="ECO:0000259" key="16">
    <source>
        <dbReference type="SMART" id="SM00382"/>
    </source>
</evidence>
<dbReference type="InterPro" id="IPR042228">
    <property type="entry name" value="Dynein_linker_3"/>
</dbReference>
<dbReference type="Gene3D" id="1.10.287.2620">
    <property type="match status" value="1"/>
</dbReference>
<evidence type="ECO:0000313" key="17">
    <source>
        <dbReference type="EMBL" id="KAK3734122.1"/>
    </source>
</evidence>
<dbReference type="InterPro" id="IPR054354">
    <property type="entry name" value="DYNC2H1-like_lid"/>
</dbReference>
<keyword evidence="3" id="KW-0963">Cytoplasm</keyword>
<evidence type="ECO:0000256" key="2">
    <source>
        <dbReference type="ARBA" id="ARBA00008887"/>
    </source>
</evidence>
<dbReference type="FunFam" id="1.10.8.710:FF:000004">
    <property type="entry name" value="Dynein axonemal heavy chain 6"/>
    <property type="match status" value="1"/>
</dbReference>
<feature type="domain" description="AAA+ ATPase" evidence="16">
    <location>
        <begin position="1951"/>
        <end position="2099"/>
    </location>
</feature>
<dbReference type="Pfam" id="PF08393">
    <property type="entry name" value="DHC_N2"/>
    <property type="match status" value="1"/>
</dbReference>
<evidence type="ECO:0000256" key="15">
    <source>
        <dbReference type="SAM" id="MobiDB-lite"/>
    </source>
</evidence>
<dbReference type="InterPro" id="IPR043157">
    <property type="entry name" value="Dynein_AAA1S"/>
</dbReference>
<evidence type="ECO:0000256" key="11">
    <source>
        <dbReference type="ARBA" id="ARBA00023175"/>
    </source>
</evidence>
<dbReference type="FunFam" id="3.40.50.300:FF:000044">
    <property type="entry name" value="Dynein heavy chain 5, axonemal"/>
    <property type="match status" value="1"/>
</dbReference>
<dbReference type="GO" id="GO:0005524">
    <property type="term" value="F:ATP binding"/>
    <property type="evidence" value="ECO:0007669"/>
    <property type="project" value="UniProtKB-KW"/>
</dbReference>
<keyword evidence="6" id="KW-0547">Nucleotide-binding</keyword>
<dbReference type="GO" id="GO:0005930">
    <property type="term" value="C:axoneme"/>
    <property type="evidence" value="ECO:0007669"/>
    <property type="project" value="UniProtKB-SubCell"/>
</dbReference>
<gene>
    <name evidence="17" type="ORF">RRG08_000035</name>
</gene>
<comment type="similarity">
    <text evidence="2">Belongs to the dynein heavy chain family.</text>
</comment>
<dbReference type="Pfam" id="PF12777">
    <property type="entry name" value="MT"/>
    <property type="match status" value="1"/>
</dbReference>
<keyword evidence="12" id="KW-0206">Cytoskeleton</keyword>
<keyword evidence="5" id="KW-0677">Repeat</keyword>
<evidence type="ECO:0000256" key="12">
    <source>
        <dbReference type="ARBA" id="ARBA00023212"/>
    </source>
</evidence>
<dbReference type="SUPFAM" id="SSF52540">
    <property type="entry name" value="P-loop containing nucleoside triphosphate hydrolases"/>
    <property type="match status" value="4"/>
</dbReference>
<evidence type="ECO:0000256" key="3">
    <source>
        <dbReference type="ARBA" id="ARBA00022490"/>
    </source>
</evidence>
<keyword evidence="9 14" id="KW-0175">Coiled coil</keyword>
<reference evidence="17" key="1">
    <citation type="journal article" date="2023" name="G3 (Bethesda)">
        <title>A reference genome for the long-term kleptoplast-retaining sea slug Elysia crispata morphotype clarki.</title>
        <authorList>
            <person name="Eastman K.E."/>
            <person name="Pendleton A.L."/>
            <person name="Shaikh M.A."/>
            <person name="Suttiyut T."/>
            <person name="Ogas R."/>
            <person name="Tomko P."/>
            <person name="Gavelis G."/>
            <person name="Widhalm J.R."/>
            <person name="Wisecaver J.H."/>
        </authorList>
    </citation>
    <scope>NUCLEOTIDE SEQUENCE</scope>
    <source>
        <strain evidence="17">ECLA1</strain>
    </source>
</reference>
<dbReference type="InterPro" id="IPR024317">
    <property type="entry name" value="Dynein_heavy_chain_D4_dom"/>
</dbReference>
<dbReference type="Gene3D" id="1.10.472.130">
    <property type="match status" value="1"/>
</dbReference>
<evidence type="ECO:0000256" key="4">
    <source>
        <dbReference type="ARBA" id="ARBA00022701"/>
    </source>
</evidence>
<evidence type="ECO:0000256" key="9">
    <source>
        <dbReference type="ARBA" id="ARBA00023054"/>
    </source>
</evidence>
<name>A0AAE0Y628_9GAST</name>
<dbReference type="InterPro" id="IPR003593">
    <property type="entry name" value="AAA+_ATPase"/>
</dbReference>
<dbReference type="Pfam" id="PF12780">
    <property type="entry name" value="AAA_8"/>
    <property type="match status" value="1"/>
</dbReference>
<dbReference type="InterPro" id="IPR024743">
    <property type="entry name" value="Dynein_HC_stalk"/>
</dbReference>
<dbReference type="GO" id="GO:0005874">
    <property type="term" value="C:microtubule"/>
    <property type="evidence" value="ECO:0007669"/>
    <property type="project" value="UniProtKB-KW"/>
</dbReference>
<dbReference type="Gene3D" id="1.20.920.20">
    <property type="match status" value="1"/>
</dbReference>
<keyword evidence="13" id="KW-0966">Cell projection</keyword>
<feature type="compositionally biased region" description="Basic and acidic residues" evidence="15">
    <location>
        <begin position="14"/>
        <end position="42"/>
    </location>
</feature>
<dbReference type="Gene3D" id="1.20.58.1120">
    <property type="match status" value="1"/>
</dbReference>
<keyword evidence="4" id="KW-0493">Microtubule</keyword>
<dbReference type="SMART" id="SM00382">
    <property type="entry name" value="AAA"/>
    <property type="match status" value="2"/>
</dbReference>
<dbReference type="GO" id="GO:0051959">
    <property type="term" value="F:dynein light intermediate chain binding"/>
    <property type="evidence" value="ECO:0007669"/>
    <property type="project" value="InterPro"/>
</dbReference>
<dbReference type="GO" id="GO:0045505">
    <property type="term" value="F:dynein intermediate chain binding"/>
    <property type="evidence" value="ECO:0007669"/>
    <property type="project" value="InterPro"/>
</dbReference>
<keyword evidence="11" id="KW-0505">Motor protein</keyword>
<evidence type="ECO:0000256" key="8">
    <source>
        <dbReference type="ARBA" id="ARBA00023017"/>
    </source>
</evidence>
<dbReference type="PANTHER" id="PTHR22878:SF70">
    <property type="entry name" value="DYNEIN HEAVY CHAIN 2, AXONEMAL"/>
    <property type="match status" value="1"/>
</dbReference>
<dbReference type="Pfam" id="PF17852">
    <property type="entry name" value="Dynein_AAA_lid"/>
    <property type="match status" value="1"/>
</dbReference>
<protein>
    <recommendedName>
        <fullName evidence="16">AAA+ ATPase domain-containing protein</fullName>
    </recommendedName>
</protein>
<keyword evidence="10" id="KW-0969">Cilium</keyword>
<dbReference type="FunFam" id="3.40.50.300:FF:002141">
    <property type="entry name" value="Dynein heavy chain"/>
    <property type="match status" value="1"/>
</dbReference>
<dbReference type="GO" id="GO:0007018">
    <property type="term" value="P:microtubule-based movement"/>
    <property type="evidence" value="ECO:0007669"/>
    <property type="project" value="InterPro"/>
</dbReference>
<evidence type="ECO:0000256" key="10">
    <source>
        <dbReference type="ARBA" id="ARBA00023069"/>
    </source>
</evidence>
<dbReference type="GO" id="GO:0030286">
    <property type="term" value="C:dynein complex"/>
    <property type="evidence" value="ECO:0007669"/>
    <property type="project" value="UniProtKB-KW"/>
</dbReference>
<evidence type="ECO:0000256" key="5">
    <source>
        <dbReference type="ARBA" id="ARBA00022737"/>
    </source>
</evidence>
<dbReference type="InterPro" id="IPR041466">
    <property type="entry name" value="Dynein_AAA5_ext"/>
</dbReference>
<dbReference type="InterPro" id="IPR026983">
    <property type="entry name" value="DHC"/>
</dbReference>
<dbReference type="InterPro" id="IPR042222">
    <property type="entry name" value="Dynein_2_N"/>
</dbReference>
<keyword evidence="7" id="KW-0067">ATP-binding</keyword>
<dbReference type="InterPro" id="IPR035699">
    <property type="entry name" value="AAA_6"/>
</dbReference>
<dbReference type="FunFam" id="3.40.50.300:FF:001328">
    <property type="entry name" value="Dynein heavy chain 6, axonemal"/>
    <property type="match status" value="1"/>
</dbReference>
<feature type="domain" description="AAA+ ATPase" evidence="16">
    <location>
        <begin position="1315"/>
        <end position="1418"/>
    </location>
</feature>
<sequence>MQSNRRKRTCHYYPRRDGAPHPRKVSKLDTEKRPVDKPEDRNASAAVFKQDRVVLPPIAPVTYYHNRWVGDKFLNHHKIHSDYAILMKYFACKAQQDKLKEASLLQKTFHEPVLRDEMKASEDHLLKMNYLTLKKFVLRTPVAPMDQNCLDGIMRFIPPHLLDGPKLQEILAGLIEEVNELFTKSIQMSNIQHILIKPEVKGLEHEKAGPPPSEPLGMNFMRPWHDLYVERRARLKQNLHILQPTHGAILELCQIKLLNNKLLDISDYRDDGDLTFEAFIEKINDDFTAAEASLMEKWYPAALAIFKKDKQVLSFDSAEKKTAYLHSSSNLITTMVKRLLVACLDRYVNTFQPENHLLLPHLGLTLTLRDGEMTFDRGVDALERTVLYFAHRLCATMQRIPTLQCSLSGGPEVFMDTSIAPHIVHAACEKLRERIKHYFKAATDVLDEYKRDYSNIIDGRLYADLQEYLKEEHTFTQHKMFLQDFASLEGEIQSLSSTEHLDLVTVDCEDLKKSLVEKSRSLCYLLLVAVIEEHKVENHQICRMFEHIKEKAETIPKTTEELFSLSHYMEEVRTKQMSPLRQRVQDSASRLMYLIDRFIFNEADMAMNSQVLTWPDRIMPIFDANDLMMEEARREGELKMIEARNKLVNDLARLHTRVDEFCDYGELSMIQHYFQDTRSVQKKLMELANQIEWIHKEESMYKFPTTEYPEWDEISTVLEPFSKFFNTVLKWQRCEKRCMDGDFLDQNVNAITAEVDEYSREIFKTQKIFALRVKKMQMDYDDLEREIKKQQRADIAAGKEVTVPDLAPFKTPEILGIIDYIHDTVVEFKEVIPTIGIMCNPGLRKRHWDAMSEVAGFNLTPDAGTTLRKVLKLDLEQFMEQFEVISASATKEFTLEKAFRKMTSEWEDMVLMLSAHKGDHSMMVIGGVDDIQTMLDDHIVKTQTMRNSPFVKPFEKDVKVWEETLLHTQLALDEWLKMQANWMYLEPIFSSEDINQQMPEEGRLFQLVDRNFKDTMKKCAANPKVLEACTAPGVLEKLTDSNGLLDKINRGLNAYLEKKRLFFPRFFFLSNDEMLEILSETKDPTRVQPHLKKCFEGIAKLEFDKDLVINGMFSSEGENVQLSEPIDTAEAKGSVEKWLLQVQNVMLASIRDVIEESYEDYQNTTRKEWVQEWPGQVVVCVSSIYWTSEVHEAIALRVEGLRAYHVTLNEQLNDVVNLVRGQLTTQQRISLGSLVVIDVHARDVVMDLVNKGVCAENDFNWLAQLRYYWEDANCLVRITNATVKYAYEYLGNTGRLVITPLTDRCYRTLVGAFYLNLNGAPEGPAGTGKTETTKDLAKAIAVFCVVFNCSDGLDYIAMGKFFKGLASSGSWACFDEFNRIELEVLSVVAQQILCIIRAVQAKVENFIFEGTELNLNPNCYVCITMNPGYAGRSELPDNLKVLFRTVAMMVPDYAMISEISLYSFGFFTAREMAVKIVTTYKLCSEQLSSQYHYDYGMRAVKSVLSAAGNLKLKFKDQAEDILILRSIIDVNLPKFLAHDVPLFNGIISDLFPGLKLPQADYAQFLDAMERVCQEKNLQFVPSFEEKIIQTYEMMLVRHGFMMVGEPYGGKTQVLHTLGQGMTLLNKEGNREFEAVQYQTINPKAITMGQLYGQFDPVSHEWSDGITANTFRAFASSESPDRKWVIFDGPIDAVWIENMNTVLDDNKKLCLMSGEIIQMSSGMTMVFETMDLSQASPATVSRCGMIYLEPSTLGWQPLVQSWLHTLPSFIAPDTLNYIRGLIDWLMEPCIDFVRHKCKGYILASHSNQVVSFLSFVDMQMSEVLADEHAPTNKHIKAYFSGAMLFAFPWTVGGDITSDGRKLFHEFFIELLEGRNRAHPIPDDVKKVEVMFPESCTVYDCFYDQKGRGAWLHWNSLIKQDSSAGSHLNIREMLVPTADTVRYSYLMDMHIASGRPLLLVGPTGTGKSAYVNRKMMNELPQEKFLGTIITFSAQSSANQTQDIIMSRLDRRRRGVFGPRPGKKCVIFVDDMSMPQKEVYGAQPPLELLRMFIDHGHWFDLKDTSKLTLVDIQFLAAMAPPGGARNSVTPRLTRHFSVVSMNPFSDETMTKIFSTLITTYLKSIECTMDFVAMGQHMVQATMEMYKAAISNLLPTPNKSHYVFNLRDFSRVILGCCLIRKNELQDKNVFARLWVHEVFRVFYDRLTDKTDREWLFKQVTSLMLNTFKLKMEVVFSHLLSPEDKGKVSDMTLSSLIFGNFINPDLPPEMRVYQEILSLDHFSSVATSCLEEYNQTHKTPMNLVIFRYVLEHLSRICRILLQPGGNGLLVGVGGSGRQSLTRLAAFMAGQKMFQPEITKNYGLNEWRDDIKAVLKEAGGKNVTTTFMITDTQIKNERFLEDIDALLNSGEVPNLFTAEEKAEIMEAVRVPAAKATGDKNAELSPLALFAFFVAQCKARLHIIIAFSPIGDAFRNRLRLFPSLINCCTINWFQAWPDDALARVANKFLENAEIEAKEKASVVTICRYFHQSNRQLSEKFLEEQGRHNYVTPISYLELINAFNSLLRTKQDETMRAKRRYLVGLEKLAFAASQVATMQEELELLQPQLVVSAEQTDRMMVIIESESASVEETSKRVKADEAVANESAAEAKSLKEECEAELAEALPALEAALSALDTLKPADITIVKSMKSPPSGVKLVMAAVCVMRSIQPQRIPDPNDPNKKINDYWGPSKKLLNDLNFLSDLKAYDKDNIPETVMYIIRKQYLTNPEFDPKLVAKASSAAEGLCKWILAMEIYDRVAKVVAPKKLRLKTAETELGKMMDTLNQKRAELKEVEDKLENLRNTFEEMKNKKNTLEYQASTMSITGL</sequence>
<evidence type="ECO:0000256" key="1">
    <source>
        <dbReference type="ARBA" id="ARBA00004430"/>
    </source>
</evidence>
<evidence type="ECO:0000256" key="7">
    <source>
        <dbReference type="ARBA" id="ARBA00022840"/>
    </source>
</evidence>
<keyword evidence="18" id="KW-1185">Reference proteome</keyword>
<dbReference type="FunFam" id="1.20.920.30:FF:000002">
    <property type="entry name" value="Dynein axonemal heavy chain 3"/>
    <property type="match status" value="1"/>
</dbReference>
<dbReference type="Gene3D" id="1.10.8.710">
    <property type="match status" value="1"/>
</dbReference>
<dbReference type="FunFam" id="1.20.140.100:FF:000004">
    <property type="entry name" value="Dynein axonemal heavy chain 6"/>
    <property type="match status" value="1"/>
</dbReference>
<evidence type="ECO:0000256" key="13">
    <source>
        <dbReference type="ARBA" id="ARBA00023273"/>
    </source>
</evidence>
<dbReference type="Gene3D" id="1.20.140.100">
    <property type="entry name" value="Dynein heavy chain, N-terminal domain 2"/>
    <property type="match status" value="1"/>
</dbReference>
<dbReference type="Pfam" id="PF22597">
    <property type="entry name" value="DYN_lid"/>
    <property type="match status" value="1"/>
</dbReference>
<feature type="compositionally biased region" description="Basic residues" evidence="15">
    <location>
        <begin position="1"/>
        <end position="10"/>
    </location>
</feature>
<dbReference type="InterPro" id="IPR013602">
    <property type="entry name" value="Dynein_heavy_linker"/>
</dbReference>
<comment type="subcellular location">
    <subcellularLocation>
        <location evidence="1">Cytoplasm</location>
        <location evidence="1">Cytoskeleton</location>
        <location evidence="1">Cilium axoneme</location>
    </subcellularLocation>
</comment>
<dbReference type="PANTHER" id="PTHR22878">
    <property type="entry name" value="DYNEIN HEAVY CHAIN 6, AXONEMAL-LIKE-RELATED"/>
    <property type="match status" value="1"/>
</dbReference>
<accession>A0AAE0Y628</accession>
<dbReference type="EMBL" id="JAWDGP010006861">
    <property type="protein sequence ID" value="KAK3734122.1"/>
    <property type="molecule type" value="Genomic_DNA"/>
</dbReference>
<feature type="coiled-coil region" evidence="14">
    <location>
        <begin position="2802"/>
        <end position="2850"/>
    </location>
</feature>
<comment type="caution">
    <text evidence="17">The sequence shown here is derived from an EMBL/GenBank/DDBJ whole genome shotgun (WGS) entry which is preliminary data.</text>
</comment>
<dbReference type="FunFam" id="3.20.180.20:FF:000003">
    <property type="entry name" value="Dynein heavy chain 12, axonemal"/>
    <property type="match status" value="1"/>
</dbReference>
<evidence type="ECO:0000256" key="6">
    <source>
        <dbReference type="ARBA" id="ARBA00022741"/>
    </source>
</evidence>